<dbReference type="EMBL" id="JACIFD010000001">
    <property type="protein sequence ID" value="MBB4070739.1"/>
    <property type="molecule type" value="Genomic_DNA"/>
</dbReference>
<keyword evidence="2" id="KW-1185">Reference proteome</keyword>
<accession>A0A840DME7</accession>
<dbReference type="RefSeq" id="WP_124823926.1">
    <property type="nucleotide sequence ID" value="NZ_JACIFD010000001.1"/>
</dbReference>
<dbReference type="Proteomes" id="UP000571183">
    <property type="component" value="Unassembled WGS sequence"/>
</dbReference>
<dbReference type="SUPFAM" id="SSF55961">
    <property type="entry name" value="Bet v1-like"/>
    <property type="match status" value="1"/>
</dbReference>
<evidence type="ECO:0008006" key="3">
    <source>
        <dbReference type="Google" id="ProtNLM"/>
    </source>
</evidence>
<comment type="caution">
    <text evidence="1">The sequence shown here is derived from an EMBL/GenBank/DDBJ whole genome shotgun (WGS) entry which is preliminary data.</text>
</comment>
<proteinExistence type="predicted"/>
<protein>
    <recommendedName>
        <fullName evidence="3">Ligand-binding SRPBCC domain-containing protein</fullName>
    </recommendedName>
</protein>
<sequence>MRVQVATVFNCPAEKLFSELLQSRSLHYVATPLIRFKPISDSGTQQQLPAIWQNGSYPVQMYLLGFIYLGKQRINIKLDTPAQQLLDAGEGTLIKQWHHLITITPASPTRTRYTDTVTIKAGPLTPIVWGFAQVFYRHRQRRWRRLIRNGFNYDS</sequence>
<gene>
    <name evidence="1" type="ORF">F5897_000015</name>
</gene>
<dbReference type="AlphaFoldDB" id="A0A840DME7"/>
<reference evidence="1" key="1">
    <citation type="submission" date="2020-08" db="EMBL/GenBank/DDBJ databases">
        <title>Sequencing the genomes of 1000 actinobacteria strains.</title>
        <authorList>
            <person name="Klenk H.-P."/>
        </authorList>
    </citation>
    <scope>NUCLEOTIDE SEQUENCE [LARGE SCALE GENOMIC DNA]</scope>
    <source>
        <strain evidence="1">DSM 27064</strain>
    </source>
</reference>
<organism evidence="1 2">
    <name type="scientific">Canibacter oris</name>
    <dbReference type="NCBI Taxonomy" id="1365628"/>
    <lineage>
        <taxon>Bacteria</taxon>
        <taxon>Bacillati</taxon>
        <taxon>Actinomycetota</taxon>
        <taxon>Actinomycetes</taxon>
        <taxon>Micrococcales</taxon>
        <taxon>Microbacteriaceae</taxon>
        <taxon>Canibacter</taxon>
    </lineage>
</organism>
<evidence type="ECO:0000313" key="2">
    <source>
        <dbReference type="Proteomes" id="UP000571183"/>
    </source>
</evidence>
<evidence type="ECO:0000313" key="1">
    <source>
        <dbReference type="EMBL" id="MBB4070739.1"/>
    </source>
</evidence>
<name>A0A840DME7_9MICO</name>